<dbReference type="AlphaFoldDB" id="A0A7C7D5N3"/>
<dbReference type="Gene3D" id="3.30.70.20">
    <property type="match status" value="2"/>
</dbReference>
<feature type="domain" description="4Fe-4S ferredoxin-type" evidence="5">
    <location>
        <begin position="5"/>
        <end position="35"/>
    </location>
</feature>
<dbReference type="EMBL" id="DUTF01000207">
    <property type="protein sequence ID" value="HHY26856.1"/>
    <property type="molecule type" value="Genomic_DNA"/>
</dbReference>
<dbReference type="CDD" id="cd16371">
    <property type="entry name" value="DMSOR_beta_like"/>
    <property type="match status" value="1"/>
</dbReference>
<keyword evidence="3" id="KW-0408">Iron</keyword>
<evidence type="ECO:0000256" key="1">
    <source>
        <dbReference type="ARBA" id="ARBA00022485"/>
    </source>
</evidence>
<dbReference type="PROSITE" id="PS51379">
    <property type="entry name" value="4FE4S_FER_2"/>
    <property type="match status" value="3"/>
</dbReference>
<dbReference type="Pfam" id="PF12800">
    <property type="entry name" value="Fer4_4"/>
    <property type="match status" value="1"/>
</dbReference>
<dbReference type="InterPro" id="IPR050954">
    <property type="entry name" value="ET_IronSulfur_Cluster-Binding"/>
</dbReference>
<dbReference type="InterPro" id="IPR017896">
    <property type="entry name" value="4Fe4S_Fe-S-bd"/>
</dbReference>
<reference evidence="6 7" key="1">
    <citation type="journal article" date="2020" name="Biotechnol. Biofuels">
        <title>New insights from the biogas microbiome by comprehensive genome-resolved metagenomics of nearly 1600 species originating from multiple anaerobic digesters.</title>
        <authorList>
            <person name="Campanaro S."/>
            <person name="Treu L."/>
            <person name="Rodriguez-R L.M."/>
            <person name="Kovalovszki A."/>
            <person name="Ziels R.M."/>
            <person name="Maus I."/>
            <person name="Zhu X."/>
            <person name="Kougias P.G."/>
            <person name="Basile A."/>
            <person name="Luo G."/>
            <person name="Schluter A."/>
            <person name="Konstantinidis K.T."/>
            <person name="Angelidaki I."/>
        </authorList>
    </citation>
    <scope>NUCLEOTIDE SEQUENCE [LARGE SCALE GENOMIC DNA]</scope>
    <source>
        <strain evidence="6">AS05jafATM_4</strain>
    </source>
</reference>
<evidence type="ECO:0000256" key="3">
    <source>
        <dbReference type="ARBA" id="ARBA00023004"/>
    </source>
</evidence>
<dbReference type="PROSITE" id="PS00198">
    <property type="entry name" value="4FE4S_FER_1"/>
    <property type="match status" value="1"/>
</dbReference>
<feature type="domain" description="4Fe-4S ferredoxin-type" evidence="5">
    <location>
        <begin position="49"/>
        <end position="81"/>
    </location>
</feature>
<dbReference type="PANTHER" id="PTHR43177:SF9">
    <property type="entry name" value="PROTEIN NRFC"/>
    <property type="match status" value="1"/>
</dbReference>
<dbReference type="InterPro" id="IPR017900">
    <property type="entry name" value="4Fe4S_Fe_S_CS"/>
</dbReference>
<proteinExistence type="predicted"/>
<protein>
    <submittedName>
        <fullName evidence="6">4Fe-4S dicluster domain-containing protein</fullName>
    </submittedName>
</protein>
<name>A0A7C7D5N3_9FIRM</name>
<evidence type="ECO:0000256" key="4">
    <source>
        <dbReference type="ARBA" id="ARBA00023014"/>
    </source>
</evidence>
<dbReference type="Pfam" id="PF13247">
    <property type="entry name" value="Fer4_11"/>
    <property type="match status" value="1"/>
</dbReference>
<dbReference type="GO" id="GO:0051539">
    <property type="term" value="F:4 iron, 4 sulfur cluster binding"/>
    <property type="evidence" value="ECO:0007669"/>
    <property type="project" value="UniProtKB-KW"/>
</dbReference>
<dbReference type="Proteomes" id="UP000553059">
    <property type="component" value="Unassembled WGS sequence"/>
</dbReference>
<keyword evidence="1" id="KW-0004">4Fe-4S</keyword>
<accession>A0A7C7D5N3</accession>
<evidence type="ECO:0000256" key="2">
    <source>
        <dbReference type="ARBA" id="ARBA00022723"/>
    </source>
</evidence>
<evidence type="ECO:0000313" key="7">
    <source>
        <dbReference type="Proteomes" id="UP000553059"/>
    </source>
</evidence>
<organism evidence="6 7">
    <name type="scientific">Desulfitobacterium dehalogenans</name>
    <dbReference type="NCBI Taxonomy" id="36854"/>
    <lineage>
        <taxon>Bacteria</taxon>
        <taxon>Bacillati</taxon>
        <taxon>Bacillota</taxon>
        <taxon>Clostridia</taxon>
        <taxon>Eubacteriales</taxon>
        <taxon>Desulfitobacteriaceae</taxon>
        <taxon>Desulfitobacterium</taxon>
    </lineage>
</organism>
<comment type="caution">
    <text evidence="6">The sequence shown here is derived from an EMBL/GenBank/DDBJ whole genome shotgun (WGS) entry which is preliminary data.</text>
</comment>
<sequence>MSKQLGFLYNQKYCVGCQACETACKLENNVDIGIRYRMVDKKEVEANGRYIDVFLSHACMHCEKPACAEACPVKAYTKREDGIVVQDREKCIGCGMCVSACPYEAPKLNKAKEKAEKCELCKHLLEKGEEPACVRGCPLKILTVGDISEMDAAGAIKEGREFKVLSINPSIRFVK</sequence>
<keyword evidence="2" id="KW-0479">Metal-binding</keyword>
<dbReference type="SUPFAM" id="SSF54862">
    <property type="entry name" value="4Fe-4S ferredoxins"/>
    <property type="match status" value="1"/>
</dbReference>
<gene>
    <name evidence="6" type="ORF">GX523_08965</name>
</gene>
<feature type="domain" description="4Fe-4S ferredoxin-type" evidence="5">
    <location>
        <begin position="82"/>
        <end position="111"/>
    </location>
</feature>
<evidence type="ECO:0000259" key="5">
    <source>
        <dbReference type="PROSITE" id="PS51379"/>
    </source>
</evidence>
<dbReference type="PANTHER" id="PTHR43177">
    <property type="entry name" value="PROTEIN NRFC"/>
    <property type="match status" value="1"/>
</dbReference>
<keyword evidence="4" id="KW-0411">Iron-sulfur</keyword>
<evidence type="ECO:0000313" key="6">
    <source>
        <dbReference type="EMBL" id="HHY26856.1"/>
    </source>
</evidence>
<dbReference type="GO" id="GO:0046872">
    <property type="term" value="F:metal ion binding"/>
    <property type="evidence" value="ECO:0007669"/>
    <property type="project" value="UniProtKB-KW"/>
</dbReference>